<sequence length="115" mass="13658">MEDFLYLRPEGFAEDNTSALRTYEDCRDECLTENDCSGFYFIYQTCYKNTFKEFNLTRYQPGVYVVKVFRQPQSCNLTFGDLITDPTYSSMDVPTNPGQKYSYMIYDKYVRFHVV</sequence>
<reference evidence="1" key="2">
    <citation type="submission" date="2022-06" db="UniProtKB">
        <authorList>
            <consortium name="EnsemblMetazoa"/>
        </authorList>
    </citation>
    <scope>IDENTIFICATION</scope>
    <source>
        <strain evidence="1">DF5081</strain>
    </source>
</reference>
<proteinExistence type="predicted"/>
<dbReference type="Proteomes" id="UP000005237">
    <property type="component" value="Unassembled WGS sequence"/>
</dbReference>
<protein>
    <recommendedName>
        <fullName evidence="3">Apple domain-containing protein</fullName>
    </recommendedName>
</protein>
<evidence type="ECO:0000313" key="1">
    <source>
        <dbReference type="EnsemblMetazoa" id="CJA32501.1"/>
    </source>
</evidence>
<reference evidence="2" key="1">
    <citation type="submission" date="2010-08" db="EMBL/GenBank/DDBJ databases">
        <authorList>
            <consortium name="Caenorhabditis japonica Sequencing Consortium"/>
            <person name="Wilson R.K."/>
        </authorList>
    </citation>
    <scope>NUCLEOTIDE SEQUENCE [LARGE SCALE GENOMIC DNA]</scope>
    <source>
        <strain evidence="2">DF5081</strain>
    </source>
</reference>
<dbReference type="AlphaFoldDB" id="A0A8R1ED14"/>
<organism evidence="1 2">
    <name type="scientific">Caenorhabditis japonica</name>
    <dbReference type="NCBI Taxonomy" id="281687"/>
    <lineage>
        <taxon>Eukaryota</taxon>
        <taxon>Metazoa</taxon>
        <taxon>Ecdysozoa</taxon>
        <taxon>Nematoda</taxon>
        <taxon>Chromadorea</taxon>
        <taxon>Rhabditida</taxon>
        <taxon>Rhabditina</taxon>
        <taxon>Rhabditomorpha</taxon>
        <taxon>Rhabditoidea</taxon>
        <taxon>Rhabditidae</taxon>
        <taxon>Peloderinae</taxon>
        <taxon>Caenorhabditis</taxon>
    </lineage>
</organism>
<keyword evidence="2" id="KW-1185">Reference proteome</keyword>
<name>A0A8R1ED14_CAEJA</name>
<evidence type="ECO:0008006" key="3">
    <source>
        <dbReference type="Google" id="ProtNLM"/>
    </source>
</evidence>
<evidence type="ECO:0000313" key="2">
    <source>
        <dbReference type="Proteomes" id="UP000005237"/>
    </source>
</evidence>
<dbReference type="EnsemblMetazoa" id="CJA32501.1">
    <property type="protein sequence ID" value="CJA32501.1"/>
    <property type="gene ID" value="WBGene00208348"/>
</dbReference>
<accession>A0A8R1ED14</accession>